<evidence type="ECO:0000313" key="3">
    <source>
        <dbReference type="Proteomes" id="UP001205601"/>
    </source>
</evidence>
<gene>
    <name evidence="2" type="ORF">N5I32_19715</name>
</gene>
<sequence length="367" mass="39497">MATTFTVFSLGILPDFDTVEGDNTAENPNAIIGMTFGGVGDPLFQTAATWSPGTGGFGRGTSTSYDFDNTPAENFRINGGANQVYDSSLVYDATITYIDGTTANITAVIAQDTNGNTYWVPEFSNNADQAAMEAKAIRSLTINALTGNEDTYTGLTGDRDPWDIVVTCFTPGTPILTPEGERMIETFAVGDHVVTRDHGPQPIRWIGRTRTRSEGKLAPIRIEAGAMGAQMPTQTILVSRQHRMIVRSPIADRMFGADEVLVPAIQLVGMDGVSIAAEGGEVEYIHLMFDRHEIILAAGAPTESLYAGPHARQAMGRDAVEELETLFPGILERVESPARPLCSGKPARRLLERHVKNRKPLVAASAA</sequence>
<dbReference type="SUPFAM" id="SSF51294">
    <property type="entry name" value="Hedgehog/intein (Hint) domain"/>
    <property type="match status" value="1"/>
</dbReference>
<feature type="domain" description="Hedgehog/Intein (Hint)" evidence="1">
    <location>
        <begin position="167"/>
        <end position="308"/>
    </location>
</feature>
<keyword evidence="3" id="KW-1185">Reference proteome</keyword>
<dbReference type="Proteomes" id="UP001205601">
    <property type="component" value="Unassembled WGS sequence"/>
</dbReference>
<dbReference type="InterPro" id="IPR036844">
    <property type="entry name" value="Hint_dom_sf"/>
</dbReference>
<dbReference type="Pfam" id="PF13403">
    <property type="entry name" value="Hint_2"/>
    <property type="match status" value="1"/>
</dbReference>
<dbReference type="EMBL" id="JAOCQF010000006">
    <property type="protein sequence ID" value="MCT8331750.1"/>
    <property type="molecule type" value="Genomic_DNA"/>
</dbReference>
<dbReference type="InterPro" id="IPR006141">
    <property type="entry name" value="Intein_N"/>
</dbReference>
<dbReference type="InterPro" id="IPR028992">
    <property type="entry name" value="Hedgehog/Intein_dom"/>
</dbReference>
<organism evidence="2 3">
    <name type="scientific">Albidovulum sediminis</name>
    <dbReference type="NCBI Taxonomy" id="3066345"/>
    <lineage>
        <taxon>Bacteria</taxon>
        <taxon>Pseudomonadati</taxon>
        <taxon>Pseudomonadota</taxon>
        <taxon>Alphaproteobacteria</taxon>
        <taxon>Rhodobacterales</taxon>
        <taxon>Paracoccaceae</taxon>
        <taxon>Albidovulum</taxon>
    </lineage>
</organism>
<dbReference type="PROSITE" id="PS50817">
    <property type="entry name" value="INTEIN_N_TER"/>
    <property type="match status" value="1"/>
</dbReference>
<dbReference type="RefSeq" id="WP_261497658.1">
    <property type="nucleotide sequence ID" value="NZ_JAOCQF010000006.1"/>
</dbReference>
<evidence type="ECO:0000313" key="2">
    <source>
        <dbReference type="EMBL" id="MCT8331750.1"/>
    </source>
</evidence>
<accession>A0ABT2NS16</accession>
<evidence type="ECO:0000259" key="1">
    <source>
        <dbReference type="Pfam" id="PF13403"/>
    </source>
</evidence>
<comment type="caution">
    <text evidence="2">The sequence shown here is derived from an EMBL/GenBank/DDBJ whole genome shotgun (WGS) entry which is preliminary data.</text>
</comment>
<proteinExistence type="predicted"/>
<dbReference type="Gene3D" id="2.170.16.10">
    <property type="entry name" value="Hedgehog/Intein (Hint) domain"/>
    <property type="match status" value="1"/>
</dbReference>
<reference evidence="3" key="1">
    <citation type="submission" date="2023-07" db="EMBL/GenBank/DDBJ databases">
        <title>Defluviimonas sediminis sp. nov., isolated from mangrove sediment.</title>
        <authorList>
            <person name="Liu L."/>
            <person name="Li J."/>
            <person name="Huang Y."/>
            <person name="Pan J."/>
            <person name="Li M."/>
        </authorList>
    </citation>
    <scope>NUCLEOTIDE SEQUENCE [LARGE SCALE GENOMIC DNA]</scope>
    <source>
        <strain evidence="3">FT324</strain>
    </source>
</reference>
<name>A0ABT2NS16_9RHOB</name>
<protein>
    <submittedName>
        <fullName evidence="2">Hint domain-containing protein</fullName>
    </submittedName>
</protein>